<comment type="caution">
    <text evidence="1">The sequence shown here is derived from an EMBL/GenBank/DDBJ whole genome shotgun (WGS) entry which is preliminary data.</text>
</comment>
<accession>A0A5Q6RX04</accession>
<evidence type="ECO:0008006" key="3">
    <source>
        <dbReference type="Google" id="ProtNLM"/>
    </source>
</evidence>
<organism evidence="1 2">
    <name type="scientific">Mumia zhuanghuii</name>
    <dbReference type="NCBI Taxonomy" id="2585211"/>
    <lineage>
        <taxon>Bacteria</taxon>
        <taxon>Bacillati</taxon>
        <taxon>Actinomycetota</taxon>
        <taxon>Actinomycetes</taxon>
        <taxon>Propionibacteriales</taxon>
        <taxon>Nocardioidaceae</taxon>
        <taxon>Mumia</taxon>
    </lineage>
</organism>
<dbReference type="EMBL" id="VDFQ02000003">
    <property type="protein sequence ID" value="KAA1422605.1"/>
    <property type="molecule type" value="Genomic_DNA"/>
</dbReference>
<dbReference type="RefSeq" id="WP_149769555.1">
    <property type="nucleotide sequence ID" value="NZ_VDFQ02000003.1"/>
</dbReference>
<dbReference type="Proteomes" id="UP000307768">
    <property type="component" value="Unassembled WGS sequence"/>
</dbReference>
<reference evidence="1 2" key="1">
    <citation type="submission" date="2019-09" db="EMBL/GenBank/DDBJ databases">
        <title>Mumia zhuanghuii sp. nov. isolated from the intestinal contents of plateau pika (Ochotona curzoniae) in the Qinghai-Tibet plateau of China.</title>
        <authorList>
            <person name="Tian Z."/>
        </authorList>
    </citation>
    <scope>NUCLEOTIDE SEQUENCE [LARGE SCALE GENOMIC DNA]</scope>
    <source>
        <strain evidence="2">350</strain>
    </source>
</reference>
<protein>
    <recommendedName>
        <fullName evidence="3">Bacteriocin biosynthesis cyclodehydratase domain-containing protein</fullName>
    </recommendedName>
</protein>
<evidence type="ECO:0000313" key="1">
    <source>
        <dbReference type="EMBL" id="KAA1422605.1"/>
    </source>
</evidence>
<dbReference type="OrthoDB" id="4426339at2"/>
<name>A0A5Q6RX04_9ACTN</name>
<proteinExistence type="predicted"/>
<sequence>MKPLLRPSSAVVRRSPRALQIGTVPGSSVVVADAAGVSAVLRAADGTRDLFTIAATSGVPVADVVAAADTLVRSGAVVDAESWDDVGGTALIGEARALAIDGSPRAEVGARLATRAAARVEITCEPHTDQLAHRLQRILTDAGASATVGPVDLPALVVVISAGPSPREAFDVLTGAGVPHLPVVHEARHVRVGPLVRPGLTPCVRCDDVDRASYEPVWPLLLQQLARPIAEASPAHPHAFDALTGHTVALQLAANVLAYCDGLPTDVDGAVTILGDDRRTSPPSPVALQPDCSCQILSDGGSFDRRVRVARGVRMTA</sequence>
<evidence type="ECO:0000313" key="2">
    <source>
        <dbReference type="Proteomes" id="UP000307768"/>
    </source>
</evidence>
<gene>
    <name evidence="1" type="ORF">FE697_010445</name>
</gene>
<dbReference type="AlphaFoldDB" id="A0A5Q6RX04"/>
<dbReference type="Gene3D" id="3.40.50.720">
    <property type="entry name" value="NAD(P)-binding Rossmann-like Domain"/>
    <property type="match status" value="1"/>
</dbReference>